<feature type="domain" description="Gram-positive cocci surface proteins LPxTG" evidence="9">
    <location>
        <begin position="397"/>
        <end position="436"/>
    </location>
</feature>
<name>A0A2P2GNK5_STREW</name>
<sequence length="436" mass="44036">MKFRHILATAVAAALTAPVVALSAAPAFADVRQEAKPTIEQLRLAVTKAQAAYDAAVTANAEVQKKVLATLKSLGPGGDHPLAVASDAAEKEAKAAAAAKTEADAELEKARAGQDALPDDATAEQEAAAQKAVDAAQKAVDQAVAAKTAADAKAERASGDLVDAQAAAAHEAAVARSAKEDALKALDAAKKELADAEKAAGEKDCARDDVLAVSMTGPKAIEAGGSGVFTYRVTNTSERTLEKVTSSAFAFGWDRIEQDWRHVHLAWSSADSPKWQTGGKGYAHLSSALKPGGSVDFKLRVSVDAETESTKGELVVDPARYSDTTGSCGVAKDGGYEQFVISHRPGEPAPDKGSEEGSDKGSGKGSGNGDTAEQGGSSQAPVTGGTSGTSGTSGDALATTGADFSTLPIALTGGAAVVLGAGAMVLVRRRKAGADA</sequence>
<dbReference type="InterPro" id="IPR019931">
    <property type="entry name" value="LPXTG_anchor"/>
</dbReference>
<feature type="signal peptide" evidence="8">
    <location>
        <begin position="1"/>
        <end position="29"/>
    </location>
</feature>
<evidence type="ECO:0000256" key="8">
    <source>
        <dbReference type="SAM" id="SignalP"/>
    </source>
</evidence>
<feature type="coiled-coil region" evidence="5">
    <location>
        <begin position="172"/>
        <end position="206"/>
    </location>
</feature>
<evidence type="ECO:0000313" key="10">
    <source>
        <dbReference type="EMBL" id="KKZ72455.1"/>
    </source>
</evidence>
<reference evidence="10 11" key="1">
    <citation type="submission" date="2015-05" db="EMBL/GenBank/DDBJ databases">
        <title>Draft Genome assembly of Streptomyces showdoensis.</title>
        <authorList>
            <person name="Thapa K.K."/>
            <person name="Metsa-Ketela M."/>
        </authorList>
    </citation>
    <scope>NUCLEOTIDE SEQUENCE [LARGE SCALE GENOMIC DNA]</scope>
    <source>
        <strain evidence="10 11">ATCC 15227</strain>
    </source>
</reference>
<feature type="chain" id="PRO_5015160158" description="Gram-positive cocci surface proteins LPxTG domain-containing protein" evidence="8">
    <location>
        <begin position="30"/>
        <end position="436"/>
    </location>
</feature>
<gene>
    <name evidence="10" type="ORF">VO63_17965</name>
</gene>
<dbReference type="PROSITE" id="PS50847">
    <property type="entry name" value="GRAM_POS_ANCHORING"/>
    <property type="match status" value="1"/>
</dbReference>
<keyword evidence="3 8" id="KW-0732">Signal</keyword>
<keyword evidence="4" id="KW-0572">Peptidoglycan-anchor</keyword>
<evidence type="ECO:0000256" key="2">
    <source>
        <dbReference type="ARBA" id="ARBA00022525"/>
    </source>
</evidence>
<keyword evidence="7" id="KW-1133">Transmembrane helix</keyword>
<evidence type="ECO:0000313" key="11">
    <source>
        <dbReference type="Proteomes" id="UP000265325"/>
    </source>
</evidence>
<keyword evidence="1" id="KW-0134">Cell wall</keyword>
<evidence type="ECO:0000256" key="1">
    <source>
        <dbReference type="ARBA" id="ARBA00022512"/>
    </source>
</evidence>
<evidence type="ECO:0000256" key="4">
    <source>
        <dbReference type="ARBA" id="ARBA00023088"/>
    </source>
</evidence>
<feature type="compositionally biased region" description="Low complexity" evidence="6">
    <location>
        <begin position="389"/>
        <end position="400"/>
    </location>
</feature>
<protein>
    <recommendedName>
        <fullName evidence="9">Gram-positive cocci surface proteins LPxTG domain-containing protein</fullName>
    </recommendedName>
</protein>
<evidence type="ECO:0000256" key="6">
    <source>
        <dbReference type="SAM" id="MobiDB-lite"/>
    </source>
</evidence>
<evidence type="ECO:0000256" key="3">
    <source>
        <dbReference type="ARBA" id="ARBA00022729"/>
    </source>
</evidence>
<dbReference type="RefSeq" id="WP_046908847.1">
    <property type="nucleotide sequence ID" value="NZ_BAAAXG010000026.1"/>
</dbReference>
<evidence type="ECO:0000259" key="9">
    <source>
        <dbReference type="PROSITE" id="PS50847"/>
    </source>
</evidence>
<keyword evidence="5" id="KW-0175">Coiled coil</keyword>
<dbReference type="AlphaFoldDB" id="A0A2P2GNK5"/>
<keyword evidence="11" id="KW-1185">Reference proteome</keyword>
<accession>A0A2P2GNK5</accession>
<evidence type="ECO:0000256" key="7">
    <source>
        <dbReference type="SAM" id="Phobius"/>
    </source>
</evidence>
<evidence type="ECO:0000256" key="5">
    <source>
        <dbReference type="SAM" id="Coils"/>
    </source>
</evidence>
<comment type="caution">
    <text evidence="10">The sequence shown here is derived from an EMBL/GenBank/DDBJ whole genome shotgun (WGS) entry which is preliminary data.</text>
</comment>
<keyword evidence="2" id="KW-0964">Secreted</keyword>
<keyword evidence="7" id="KW-0472">Membrane</keyword>
<dbReference type="OrthoDB" id="4327874at2"/>
<feature type="transmembrane region" description="Helical" evidence="7">
    <location>
        <begin position="407"/>
        <end position="427"/>
    </location>
</feature>
<feature type="region of interest" description="Disordered" evidence="6">
    <location>
        <begin position="341"/>
        <end position="400"/>
    </location>
</feature>
<dbReference type="EMBL" id="LAQS01000026">
    <property type="protein sequence ID" value="KKZ72455.1"/>
    <property type="molecule type" value="Genomic_DNA"/>
</dbReference>
<proteinExistence type="predicted"/>
<organism evidence="10 11">
    <name type="scientific">Streptomyces showdoensis</name>
    <dbReference type="NCBI Taxonomy" id="68268"/>
    <lineage>
        <taxon>Bacteria</taxon>
        <taxon>Bacillati</taxon>
        <taxon>Actinomycetota</taxon>
        <taxon>Actinomycetes</taxon>
        <taxon>Kitasatosporales</taxon>
        <taxon>Streptomycetaceae</taxon>
        <taxon>Streptomyces</taxon>
    </lineage>
</organism>
<keyword evidence="7" id="KW-0812">Transmembrane</keyword>
<dbReference type="Proteomes" id="UP000265325">
    <property type="component" value="Unassembled WGS sequence"/>
</dbReference>
<feature type="compositionally biased region" description="Basic and acidic residues" evidence="6">
    <location>
        <begin position="344"/>
        <end position="362"/>
    </location>
</feature>